<evidence type="ECO:0000313" key="2">
    <source>
        <dbReference type="Proteomes" id="UP000011134"/>
    </source>
</evidence>
<organism evidence="1 2">
    <name type="scientific">Photobacterium marinum</name>
    <dbReference type="NCBI Taxonomy" id="1056511"/>
    <lineage>
        <taxon>Bacteria</taxon>
        <taxon>Pseudomonadati</taxon>
        <taxon>Pseudomonadota</taxon>
        <taxon>Gammaproteobacteria</taxon>
        <taxon>Vibrionales</taxon>
        <taxon>Vibrionaceae</taxon>
        <taxon>Photobacterium</taxon>
    </lineage>
</organism>
<dbReference type="PROSITE" id="PS51257">
    <property type="entry name" value="PROKAR_LIPOPROTEIN"/>
    <property type="match status" value="1"/>
</dbReference>
<evidence type="ECO:0000313" key="1">
    <source>
        <dbReference type="EMBL" id="ELR64274.1"/>
    </source>
</evidence>
<sequence length="515" mass="53948">MIKQTIVFGSVLMLSACGGSDSDDVSTAGNSSLVPMAAVVMSPFDVTPESSGKNTQFRALPKVSSSSTYSWATARIDAILNGSTPLSSVFTADLFYRTGSNAACYGPTLLYNSHPDGAGGNGQLPGGDLLMWLEEDTTGHACAAAQMNARLAGSRDQSMAALMVIASMVSTANANSIALPSVGASITLTTEMNALSVPNVTFNSVTLGQPSANEWSYSVDFTYTPVATAKNVVIGLEHTTSGTTNDYSGVLFYRVDGDQNDFPGGNCNQADRTLNGSLRYDRNSLTDMKLQSRTGIFCGHGVDGLTSGAGDDTDNMVDAAKYYDANSQPDGWSENFNIFVANFNPTQLSGEYAYVWQAGAGDSHSRVFNIGVNAHSPLDGESYAGYGERVGSSTGDVQGMICNWAGPGNSHTLLELAQRQFITQNPLTGLFDASIGLGSADITYAPTTSCVYDGSGSFVYDVDADGTLADETHAAVVSDLMQSIDSDLDGTATIEEKIASRGYTLPVAPGNWPGQ</sequence>
<evidence type="ECO:0008006" key="3">
    <source>
        <dbReference type="Google" id="ProtNLM"/>
    </source>
</evidence>
<name>L8J9T3_9GAMM</name>
<dbReference type="Proteomes" id="UP000011134">
    <property type="component" value="Unassembled WGS sequence"/>
</dbReference>
<proteinExistence type="predicted"/>
<reference evidence="1 2" key="1">
    <citation type="submission" date="2012-12" db="EMBL/GenBank/DDBJ databases">
        <title>Genome Assembly of Photobacterium sp. AK15.</title>
        <authorList>
            <person name="Khatri I."/>
            <person name="Vaidya B."/>
            <person name="Srinivas T.N.R."/>
            <person name="Subramanian S."/>
            <person name="Pinnaka A."/>
        </authorList>
    </citation>
    <scope>NUCLEOTIDE SEQUENCE [LARGE SCALE GENOMIC DNA]</scope>
    <source>
        <strain evidence="1 2">AK15</strain>
    </source>
</reference>
<dbReference type="AlphaFoldDB" id="L8J9T3"/>
<dbReference type="OrthoDB" id="6378005at2"/>
<dbReference type="EMBL" id="AMZO01000030">
    <property type="protein sequence ID" value="ELR64274.1"/>
    <property type="molecule type" value="Genomic_DNA"/>
</dbReference>
<keyword evidence="2" id="KW-1185">Reference proteome</keyword>
<gene>
    <name evidence="1" type="ORF">C942_02856</name>
</gene>
<accession>L8J9T3</accession>
<protein>
    <recommendedName>
        <fullName evidence="3">Lipoprotein</fullName>
    </recommendedName>
</protein>
<dbReference type="PATRIC" id="fig|1056511.3.peg.3779"/>
<dbReference type="RefSeq" id="WP_007468564.1">
    <property type="nucleotide sequence ID" value="NZ_AMZO01000030.1"/>
</dbReference>
<comment type="caution">
    <text evidence="1">The sequence shown here is derived from an EMBL/GenBank/DDBJ whole genome shotgun (WGS) entry which is preliminary data.</text>
</comment>